<dbReference type="InterPro" id="IPR020846">
    <property type="entry name" value="MFS_dom"/>
</dbReference>
<dbReference type="EMBL" id="CAIF01000271">
    <property type="protein sequence ID" value="CCH46766.1"/>
    <property type="molecule type" value="Genomic_DNA"/>
</dbReference>
<evidence type="ECO:0000256" key="1">
    <source>
        <dbReference type="ARBA" id="ARBA00004141"/>
    </source>
</evidence>
<reference evidence="7 8" key="1">
    <citation type="journal article" date="2012" name="Eukaryot. Cell">
        <title>Draft genome sequence of Wickerhamomyces ciferrii NRRL Y-1031 F-60-10.</title>
        <authorList>
            <person name="Schneider J."/>
            <person name="Andrea H."/>
            <person name="Blom J."/>
            <person name="Jaenicke S."/>
            <person name="Ruckert C."/>
            <person name="Schorsch C."/>
            <person name="Szczepanowski R."/>
            <person name="Farwick M."/>
            <person name="Goesmann A."/>
            <person name="Puhler A."/>
            <person name="Schaffer S."/>
            <person name="Tauch A."/>
            <person name="Kohler T."/>
            <person name="Brinkrolf K."/>
        </authorList>
    </citation>
    <scope>NUCLEOTIDE SEQUENCE [LARGE SCALE GENOMIC DNA]</scope>
    <source>
        <strain evidence="8">ATCC 14091 / BCRC 22168 / CBS 111 / JCM 3599 / NBRC 0793 / NRRL Y-1031 F-60-10</strain>
    </source>
</reference>
<sequence length="219" mass="25202">MGKEELIDISINADIDSIGEEKVIEEEKLSKWQHFFLIKGEHPLNEHLFDNEPYDIDTILTFEDDKKLDKSNASIWQKIIGLIWDPIYAPPSERKYIAKIDLYIHIYAIFACFIKYLDQTNIKNAYVSGMKEDLNMYGSNDYNLLTTFFNIGYLSSSVPMSLLMKYIRPSLILPFTEVSWTIIVMSMAAAKNKETLFVLRFFQGILESNSFPGLGSIIG</sequence>
<evidence type="ECO:0000256" key="5">
    <source>
        <dbReference type="ARBA" id="ARBA00023136"/>
    </source>
</evidence>
<accession>K0KUD6</accession>
<dbReference type="PROSITE" id="PS50850">
    <property type="entry name" value="MFS"/>
    <property type="match status" value="1"/>
</dbReference>
<evidence type="ECO:0000256" key="4">
    <source>
        <dbReference type="ARBA" id="ARBA00022989"/>
    </source>
</evidence>
<dbReference type="HOGENOM" id="CLU_1262401_0_0_1"/>
<gene>
    <name evidence="7" type="ORF">BN7_6365</name>
</gene>
<dbReference type="GO" id="GO:0022857">
    <property type="term" value="F:transmembrane transporter activity"/>
    <property type="evidence" value="ECO:0007669"/>
    <property type="project" value="InterPro"/>
</dbReference>
<dbReference type="InterPro" id="IPR011701">
    <property type="entry name" value="MFS"/>
</dbReference>
<evidence type="ECO:0000256" key="3">
    <source>
        <dbReference type="ARBA" id="ARBA00022692"/>
    </source>
</evidence>
<dbReference type="PANTHER" id="PTHR43791:SF43">
    <property type="entry name" value="MAJOR FACILITATOR SUPERFAMILY (MFS) PROFILE DOMAIN-CONTAINING PROTEIN"/>
    <property type="match status" value="1"/>
</dbReference>
<dbReference type="SUPFAM" id="SSF103473">
    <property type="entry name" value="MFS general substrate transporter"/>
    <property type="match status" value="1"/>
</dbReference>
<dbReference type="STRING" id="1206466.K0KUD6"/>
<keyword evidence="2" id="KW-0813">Transport</keyword>
<comment type="subcellular location">
    <subcellularLocation>
        <location evidence="1">Membrane</location>
        <topology evidence="1">Multi-pass membrane protein</topology>
    </subcellularLocation>
</comment>
<evidence type="ECO:0000259" key="6">
    <source>
        <dbReference type="PROSITE" id="PS50850"/>
    </source>
</evidence>
<evidence type="ECO:0000256" key="2">
    <source>
        <dbReference type="ARBA" id="ARBA00022448"/>
    </source>
</evidence>
<keyword evidence="8" id="KW-1185">Reference proteome</keyword>
<protein>
    <recommendedName>
        <fullName evidence="6">Major facilitator superfamily (MFS) profile domain-containing protein</fullName>
    </recommendedName>
</protein>
<dbReference type="Gene3D" id="1.20.1250.20">
    <property type="entry name" value="MFS general substrate transporter like domains"/>
    <property type="match status" value="1"/>
</dbReference>
<name>K0KUD6_WICCF</name>
<keyword evidence="3" id="KW-0812">Transmembrane</keyword>
<dbReference type="PANTHER" id="PTHR43791">
    <property type="entry name" value="PERMEASE-RELATED"/>
    <property type="match status" value="1"/>
</dbReference>
<keyword evidence="4" id="KW-1133">Transmembrane helix</keyword>
<organism evidence="7 8">
    <name type="scientific">Wickerhamomyces ciferrii (strain ATCC 14091 / BCRC 22168 / CBS 111 / JCM 3599 / NBRC 0793 / NRRL Y-1031 F-60-10)</name>
    <name type="common">Yeast</name>
    <name type="synonym">Pichia ciferrii</name>
    <dbReference type="NCBI Taxonomy" id="1206466"/>
    <lineage>
        <taxon>Eukaryota</taxon>
        <taxon>Fungi</taxon>
        <taxon>Dikarya</taxon>
        <taxon>Ascomycota</taxon>
        <taxon>Saccharomycotina</taxon>
        <taxon>Saccharomycetes</taxon>
        <taxon>Phaffomycetales</taxon>
        <taxon>Wickerhamomycetaceae</taxon>
        <taxon>Wickerhamomyces</taxon>
    </lineage>
</organism>
<dbReference type="AlphaFoldDB" id="K0KUD6"/>
<evidence type="ECO:0000313" key="7">
    <source>
        <dbReference type="EMBL" id="CCH46766.1"/>
    </source>
</evidence>
<dbReference type="InterPro" id="IPR036259">
    <property type="entry name" value="MFS_trans_sf"/>
</dbReference>
<dbReference type="GO" id="GO:0016020">
    <property type="term" value="C:membrane"/>
    <property type="evidence" value="ECO:0007669"/>
    <property type="project" value="UniProtKB-SubCell"/>
</dbReference>
<evidence type="ECO:0000313" key="8">
    <source>
        <dbReference type="Proteomes" id="UP000009328"/>
    </source>
</evidence>
<dbReference type="InParanoid" id="K0KUD6"/>
<proteinExistence type="predicted"/>
<dbReference type="Proteomes" id="UP000009328">
    <property type="component" value="Unassembled WGS sequence"/>
</dbReference>
<feature type="domain" description="Major facilitator superfamily (MFS) profile" evidence="6">
    <location>
        <begin position="104"/>
        <end position="219"/>
    </location>
</feature>
<dbReference type="eggNOG" id="KOG2533">
    <property type="taxonomic scope" value="Eukaryota"/>
</dbReference>
<keyword evidence="5" id="KW-0472">Membrane</keyword>
<dbReference type="Pfam" id="PF07690">
    <property type="entry name" value="MFS_1"/>
    <property type="match status" value="1"/>
</dbReference>
<comment type="caution">
    <text evidence="7">The sequence shown here is derived from an EMBL/GenBank/DDBJ whole genome shotgun (WGS) entry which is preliminary data.</text>
</comment>